<protein>
    <submittedName>
        <fullName evidence="1">Uncharacterized protein</fullName>
    </submittedName>
</protein>
<accession>A0A640UTS4</accession>
<reference evidence="1 2" key="1">
    <citation type="submission" date="2019-12" db="EMBL/GenBank/DDBJ databases">
        <title>Whole genome shotgun sequence of Streptomyces tubercidicus NBRC 13090.</title>
        <authorList>
            <person name="Ichikawa N."/>
            <person name="Kimura A."/>
            <person name="Kitahashi Y."/>
            <person name="Komaki H."/>
            <person name="Tamura T."/>
        </authorList>
    </citation>
    <scope>NUCLEOTIDE SEQUENCE [LARGE SCALE GENOMIC DNA]</scope>
    <source>
        <strain evidence="1 2">NBRC 13090</strain>
    </source>
</reference>
<proteinExistence type="predicted"/>
<keyword evidence="2" id="KW-1185">Reference proteome</keyword>
<evidence type="ECO:0000313" key="1">
    <source>
        <dbReference type="EMBL" id="GFE38830.1"/>
    </source>
</evidence>
<dbReference type="Proteomes" id="UP000431826">
    <property type="component" value="Unassembled WGS sequence"/>
</dbReference>
<name>A0A640UTS4_9ACTN</name>
<gene>
    <name evidence="1" type="ORF">Stube_35030</name>
</gene>
<dbReference type="EMBL" id="BLIR01000001">
    <property type="protein sequence ID" value="GFE38830.1"/>
    <property type="molecule type" value="Genomic_DNA"/>
</dbReference>
<dbReference type="AlphaFoldDB" id="A0A640UTS4"/>
<comment type="caution">
    <text evidence="1">The sequence shown here is derived from an EMBL/GenBank/DDBJ whole genome shotgun (WGS) entry which is preliminary data.</text>
</comment>
<sequence length="127" mass="13603">MFLAELLFAGFVLLDQAVGEAQHPVAASAEPAVSNEWVTGQPDAGLRRMCSVDKRARIRSFPAVAPTVRKAPMSTHRSQPIRHVMPVPLIRHKVLLGNSILDRKGLSAPTVACHAAPALRSIVSAPV</sequence>
<organism evidence="1 2">
    <name type="scientific">Streptomyces tubercidicus</name>
    <dbReference type="NCBI Taxonomy" id="47759"/>
    <lineage>
        <taxon>Bacteria</taxon>
        <taxon>Bacillati</taxon>
        <taxon>Actinomycetota</taxon>
        <taxon>Actinomycetes</taxon>
        <taxon>Kitasatosporales</taxon>
        <taxon>Streptomycetaceae</taxon>
        <taxon>Streptomyces</taxon>
    </lineage>
</organism>
<evidence type="ECO:0000313" key="2">
    <source>
        <dbReference type="Proteomes" id="UP000431826"/>
    </source>
</evidence>